<comment type="cofactor">
    <cofactor evidence="1">
        <name>Zn(2+)</name>
        <dbReference type="ChEBI" id="CHEBI:29105"/>
    </cofactor>
</comment>
<protein>
    <submittedName>
        <fullName evidence="14">M48 family metalloprotease</fullName>
        <ecNumber evidence="14">3.4.24.-</ecNumber>
    </submittedName>
</protein>
<name>A0AAW9QWL2_9CHRO</name>
<comment type="caution">
    <text evidence="14">The sequence shown here is derived from an EMBL/GenBank/DDBJ whole genome shotgun (WGS) entry which is preliminary data.</text>
</comment>
<keyword evidence="4" id="KW-0645">Protease</keyword>
<dbReference type="EC" id="3.4.24.-" evidence="14"/>
<evidence type="ECO:0000256" key="7">
    <source>
        <dbReference type="ARBA" id="ARBA00022801"/>
    </source>
</evidence>
<evidence type="ECO:0000256" key="1">
    <source>
        <dbReference type="ARBA" id="ARBA00001947"/>
    </source>
</evidence>
<sequence length="632" mass="71682">MNSEALASLVGKLEILARERPNRYKIQVAILAFLGYAYILLVLVALAIPIALLIALIIYGRVINAAIVKFILVLSIPVFLILRSLWDTLTMKFPRPKGLELSRAETPRLFEAIDRVKVSLRCPPVDRVLLTGDYNAAIVQIPRLGLLGWEENYLLIGLPLLQSLTVREFTSVLAHEFGHLSGNHGRFQGWIYRLRRTWALLFDRMAGGRGQGSNALFERFFAWYIPFFSAYSFVLARADEYEADRCAVSIAGRDATTSALIEVNVRSRRADNDFWKPLYQRVIEEADPPRQPFTDLGNFLRTEIPPERARELLEQALALPTDLADTHPCLSDRLRAIGCNLETIPTFLFPTGENAADYLLGDFLPSSIERLNEDWQTAISFRWKEEHARSREVLRRLEELDRQSAYRTLLIEEAWERASLTGQIRGDESALPLLRSLLQRDPGHVGANFLLGQILLSRGDVTGIEYLESAMAKNPAIVIEGCQILANFFYERGNMDEVHRYRERAEIHYGALQRANAERANVTANDRFLPHDLSIETVNALCRQLSTHPEIRAAYLVRKAVETFPEMPFYVLGIVRHRGAFEWNGGAPDIGLVKRLAETLQCPGQTWIVLLNSSNRRLARSLRDVNNSAIYS</sequence>
<proteinExistence type="predicted"/>
<evidence type="ECO:0000256" key="11">
    <source>
        <dbReference type="ARBA" id="ARBA00023136"/>
    </source>
</evidence>
<keyword evidence="6" id="KW-0479">Metal-binding</keyword>
<evidence type="ECO:0000256" key="8">
    <source>
        <dbReference type="ARBA" id="ARBA00022833"/>
    </source>
</evidence>
<evidence type="ECO:0000256" key="6">
    <source>
        <dbReference type="ARBA" id="ARBA00022723"/>
    </source>
</evidence>
<dbReference type="GO" id="GO:0006508">
    <property type="term" value="P:proteolysis"/>
    <property type="evidence" value="ECO:0007669"/>
    <property type="project" value="UniProtKB-KW"/>
</dbReference>
<evidence type="ECO:0000256" key="4">
    <source>
        <dbReference type="ARBA" id="ARBA00022670"/>
    </source>
</evidence>
<dbReference type="Proteomes" id="UP001328733">
    <property type="component" value="Unassembled WGS sequence"/>
</dbReference>
<keyword evidence="10 14" id="KW-0482">Metalloprotease</keyword>
<keyword evidence="9 12" id="KW-1133">Transmembrane helix</keyword>
<evidence type="ECO:0000256" key="5">
    <source>
        <dbReference type="ARBA" id="ARBA00022692"/>
    </source>
</evidence>
<dbReference type="PANTHER" id="PTHR43221">
    <property type="entry name" value="PROTEASE HTPX"/>
    <property type="match status" value="1"/>
</dbReference>
<keyword evidence="15" id="KW-1185">Reference proteome</keyword>
<dbReference type="CDD" id="cd07328">
    <property type="entry name" value="M48_Ste24p_like"/>
    <property type="match status" value="1"/>
</dbReference>
<dbReference type="Gene3D" id="1.25.40.10">
    <property type="entry name" value="Tetratricopeptide repeat domain"/>
    <property type="match status" value="1"/>
</dbReference>
<evidence type="ECO:0000313" key="15">
    <source>
        <dbReference type="Proteomes" id="UP001328733"/>
    </source>
</evidence>
<reference evidence="14 15" key="1">
    <citation type="submission" date="2024-01" db="EMBL/GenBank/DDBJ databases">
        <title>Genomic insights into the taxonomy and metabolism of the cyanobacterium Pannus brasiliensis CCIBt3594.</title>
        <authorList>
            <person name="Machado M."/>
            <person name="Botero N.B."/>
            <person name="Andreote A.P.D."/>
            <person name="Feitosa A.M.T."/>
            <person name="Popin R."/>
            <person name="Sivonen K."/>
            <person name="Fiore M.F."/>
        </authorList>
    </citation>
    <scope>NUCLEOTIDE SEQUENCE [LARGE SCALE GENOMIC DNA]</scope>
    <source>
        <strain evidence="14 15">CCIBt3594</strain>
    </source>
</reference>
<feature type="transmembrane region" description="Helical" evidence="12">
    <location>
        <begin position="65"/>
        <end position="86"/>
    </location>
</feature>
<keyword evidence="11 12" id="KW-0472">Membrane</keyword>
<dbReference type="GO" id="GO:0046872">
    <property type="term" value="F:metal ion binding"/>
    <property type="evidence" value="ECO:0007669"/>
    <property type="project" value="UniProtKB-KW"/>
</dbReference>
<dbReference type="InterPro" id="IPR001915">
    <property type="entry name" value="Peptidase_M48"/>
</dbReference>
<dbReference type="EMBL" id="JBAFSM010000053">
    <property type="protein sequence ID" value="MEG3439609.1"/>
    <property type="molecule type" value="Genomic_DNA"/>
</dbReference>
<keyword evidence="5 12" id="KW-0812">Transmembrane</keyword>
<accession>A0AAW9QWL2</accession>
<evidence type="ECO:0000256" key="10">
    <source>
        <dbReference type="ARBA" id="ARBA00023049"/>
    </source>
</evidence>
<comment type="subcellular location">
    <subcellularLocation>
        <location evidence="2">Cell membrane</location>
        <topology evidence="2">Multi-pass membrane protein</topology>
    </subcellularLocation>
</comment>
<keyword evidence="3" id="KW-1003">Cell membrane</keyword>
<keyword evidence="7 14" id="KW-0378">Hydrolase</keyword>
<feature type="transmembrane region" description="Helical" evidence="12">
    <location>
        <begin position="28"/>
        <end position="59"/>
    </location>
</feature>
<evidence type="ECO:0000313" key="14">
    <source>
        <dbReference type="EMBL" id="MEG3439609.1"/>
    </source>
</evidence>
<dbReference type="AlphaFoldDB" id="A0AAW9QWL2"/>
<dbReference type="PANTHER" id="PTHR43221:SF1">
    <property type="entry name" value="PROTEASE HTPX"/>
    <property type="match status" value="1"/>
</dbReference>
<dbReference type="InterPro" id="IPR011990">
    <property type="entry name" value="TPR-like_helical_dom_sf"/>
</dbReference>
<feature type="domain" description="Peptidase M48" evidence="13">
    <location>
        <begin position="156"/>
        <end position="337"/>
    </location>
</feature>
<organism evidence="14 15">
    <name type="scientific">Pannus brasiliensis CCIBt3594</name>
    <dbReference type="NCBI Taxonomy" id="1427578"/>
    <lineage>
        <taxon>Bacteria</taxon>
        <taxon>Bacillati</taxon>
        <taxon>Cyanobacteriota</taxon>
        <taxon>Cyanophyceae</taxon>
        <taxon>Oscillatoriophycideae</taxon>
        <taxon>Chroococcales</taxon>
        <taxon>Microcystaceae</taxon>
        <taxon>Pannus</taxon>
    </lineage>
</organism>
<dbReference type="RefSeq" id="WP_332867089.1">
    <property type="nucleotide sequence ID" value="NZ_JBAFSM010000053.1"/>
</dbReference>
<gene>
    <name evidence="14" type="ORF">V0288_20950</name>
</gene>
<evidence type="ECO:0000256" key="9">
    <source>
        <dbReference type="ARBA" id="ARBA00022989"/>
    </source>
</evidence>
<dbReference type="Gene3D" id="3.30.2010.10">
    <property type="entry name" value="Metalloproteases ('zincins'), catalytic domain"/>
    <property type="match status" value="1"/>
</dbReference>
<dbReference type="Pfam" id="PF01435">
    <property type="entry name" value="Peptidase_M48"/>
    <property type="match status" value="1"/>
</dbReference>
<dbReference type="InterPro" id="IPR050083">
    <property type="entry name" value="HtpX_protease"/>
</dbReference>
<evidence type="ECO:0000256" key="3">
    <source>
        <dbReference type="ARBA" id="ARBA00022475"/>
    </source>
</evidence>
<evidence type="ECO:0000259" key="13">
    <source>
        <dbReference type="Pfam" id="PF01435"/>
    </source>
</evidence>
<dbReference type="SUPFAM" id="SSF48452">
    <property type="entry name" value="TPR-like"/>
    <property type="match status" value="1"/>
</dbReference>
<keyword evidence="8" id="KW-0862">Zinc</keyword>
<dbReference type="GO" id="GO:0005886">
    <property type="term" value="C:plasma membrane"/>
    <property type="evidence" value="ECO:0007669"/>
    <property type="project" value="UniProtKB-SubCell"/>
</dbReference>
<dbReference type="GO" id="GO:0004222">
    <property type="term" value="F:metalloendopeptidase activity"/>
    <property type="evidence" value="ECO:0007669"/>
    <property type="project" value="InterPro"/>
</dbReference>
<evidence type="ECO:0000256" key="12">
    <source>
        <dbReference type="SAM" id="Phobius"/>
    </source>
</evidence>
<evidence type="ECO:0000256" key="2">
    <source>
        <dbReference type="ARBA" id="ARBA00004651"/>
    </source>
</evidence>